<comment type="caution">
    <text evidence="1">The sequence shown here is derived from an EMBL/GenBank/DDBJ whole genome shotgun (WGS) entry which is preliminary data.</text>
</comment>
<dbReference type="Proteomes" id="UP000638648">
    <property type="component" value="Unassembled WGS sequence"/>
</dbReference>
<dbReference type="RefSeq" id="WP_192750079.1">
    <property type="nucleotide sequence ID" value="NZ_BAABJL010000206.1"/>
</dbReference>
<organism evidence="1 2">
    <name type="scientific">Actinopolymorpha pittospori</name>
    <dbReference type="NCBI Taxonomy" id="648752"/>
    <lineage>
        <taxon>Bacteria</taxon>
        <taxon>Bacillati</taxon>
        <taxon>Actinomycetota</taxon>
        <taxon>Actinomycetes</taxon>
        <taxon>Propionibacteriales</taxon>
        <taxon>Actinopolymorphaceae</taxon>
        <taxon>Actinopolymorpha</taxon>
    </lineage>
</organism>
<reference evidence="1" key="1">
    <citation type="submission" date="2020-10" db="EMBL/GenBank/DDBJ databases">
        <title>Sequencing the genomes of 1000 actinobacteria strains.</title>
        <authorList>
            <person name="Klenk H.-P."/>
        </authorList>
    </citation>
    <scope>NUCLEOTIDE SEQUENCE</scope>
    <source>
        <strain evidence="1">DSM 45354</strain>
    </source>
</reference>
<protein>
    <submittedName>
        <fullName evidence="1">Uncharacterized protein</fullName>
    </submittedName>
</protein>
<evidence type="ECO:0000313" key="2">
    <source>
        <dbReference type="Proteomes" id="UP000638648"/>
    </source>
</evidence>
<proteinExistence type="predicted"/>
<gene>
    <name evidence="1" type="ORF">HEB94_002701</name>
</gene>
<name>A0A927RJN9_9ACTN</name>
<sequence>MSEDWEARANRAEALLREVMEFCEDVFANPAAHVPPWGRQASTVEGRHATREQHLAARISSIIENAGKGPAFVAMKVDPPDVAHEDDHPVYRVNLWRQQAALPEIPQDQMKWELDSYDVTVVDVPEVLDWANWRVQLVPGPQKPPGPTRWPGPTRVWIGIVIGQGDDRTLIRLAGTEPTRQ</sequence>
<dbReference type="EMBL" id="JADBEM010000001">
    <property type="protein sequence ID" value="MBE1605853.1"/>
    <property type="molecule type" value="Genomic_DNA"/>
</dbReference>
<keyword evidence="2" id="KW-1185">Reference proteome</keyword>
<accession>A0A927RJN9</accession>
<evidence type="ECO:0000313" key="1">
    <source>
        <dbReference type="EMBL" id="MBE1605853.1"/>
    </source>
</evidence>
<dbReference type="AlphaFoldDB" id="A0A927RJN9"/>